<dbReference type="SUPFAM" id="SSF53335">
    <property type="entry name" value="S-adenosyl-L-methionine-dependent methyltransferases"/>
    <property type="match status" value="1"/>
</dbReference>
<sequence>MTSESNPYDAIKKDQEERERLDEGYRFFKKHARNNRIIYDEAVTLPDDAVVLDVATGAGSWILDLAQVVSPSVSIYGVDISMTYFPSIHSSKNQNITLSEHSCTSLPEDWANKFDLVNQTLLAASLTGDDWIADIRELYRVTKPGGHVQLYEPTCASWDCPLESANSRMRALFTALYQKHSLIHDVGEKISRILAETGFVDVCERMSTYPVNAVKNESGKQGADLTIRWLRQLQPSIMRHSGFGIVKSDEDFNNLLEEMQREWNSSVPYKSFVMLWARKPN</sequence>
<dbReference type="PANTHER" id="PTHR43591">
    <property type="entry name" value="METHYLTRANSFERASE"/>
    <property type="match status" value="1"/>
</dbReference>
<feature type="domain" description="Methyltransferase" evidence="1">
    <location>
        <begin position="51"/>
        <end position="146"/>
    </location>
</feature>
<accession>A0ABR1JXG3</accession>
<dbReference type="InterPro" id="IPR029063">
    <property type="entry name" value="SAM-dependent_MTases_sf"/>
</dbReference>
<name>A0ABR1JXG3_9AGAR</name>
<protein>
    <recommendedName>
        <fullName evidence="1">Methyltransferase domain-containing protein</fullName>
    </recommendedName>
</protein>
<proteinExistence type="predicted"/>
<organism evidence="2 3">
    <name type="scientific">Marasmiellus scandens</name>
    <dbReference type="NCBI Taxonomy" id="2682957"/>
    <lineage>
        <taxon>Eukaryota</taxon>
        <taxon>Fungi</taxon>
        <taxon>Dikarya</taxon>
        <taxon>Basidiomycota</taxon>
        <taxon>Agaricomycotina</taxon>
        <taxon>Agaricomycetes</taxon>
        <taxon>Agaricomycetidae</taxon>
        <taxon>Agaricales</taxon>
        <taxon>Marasmiineae</taxon>
        <taxon>Omphalotaceae</taxon>
        <taxon>Marasmiellus</taxon>
    </lineage>
</organism>
<gene>
    <name evidence="2" type="ORF">VKT23_003511</name>
</gene>
<dbReference type="EMBL" id="JBANRG010000003">
    <property type="protein sequence ID" value="KAK7469017.1"/>
    <property type="molecule type" value="Genomic_DNA"/>
</dbReference>
<dbReference type="CDD" id="cd02440">
    <property type="entry name" value="AdoMet_MTases"/>
    <property type="match status" value="1"/>
</dbReference>
<evidence type="ECO:0000313" key="2">
    <source>
        <dbReference type="EMBL" id="KAK7469017.1"/>
    </source>
</evidence>
<dbReference type="PANTHER" id="PTHR43591:SF24">
    <property type="entry name" value="2-METHOXY-6-POLYPRENYL-1,4-BENZOQUINOL METHYLASE, MITOCHONDRIAL"/>
    <property type="match status" value="1"/>
</dbReference>
<dbReference type="Gene3D" id="3.40.50.150">
    <property type="entry name" value="Vaccinia Virus protein VP39"/>
    <property type="match status" value="1"/>
</dbReference>
<comment type="caution">
    <text evidence="2">The sequence shown here is derived from an EMBL/GenBank/DDBJ whole genome shotgun (WGS) entry which is preliminary data.</text>
</comment>
<evidence type="ECO:0000259" key="1">
    <source>
        <dbReference type="Pfam" id="PF13649"/>
    </source>
</evidence>
<reference evidence="2 3" key="1">
    <citation type="submission" date="2024-01" db="EMBL/GenBank/DDBJ databases">
        <title>A draft genome for the cacao thread blight pathogen Marasmiellus scandens.</title>
        <authorList>
            <person name="Baruah I.K."/>
            <person name="Leung J."/>
            <person name="Bukari Y."/>
            <person name="Amoako-Attah I."/>
            <person name="Meinhardt L.W."/>
            <person name="Bailey B.A."/>
            <person name="Cohen S.P."/>
        </authorList>
    </citation>
    <scope>NUCLEOTIDE SEQUENCE [LARGE SCALE GENOMIC DNA]</scope>
    <source>
        <strain evidence="2 3">GH-19</strain>
    </source>
</reference>
<evidence type="ECO:0000313" key="3">
    <source>
        <dbReference type="Proteomes" id="UP001498398"/>
    </source>
</evidence>
<dbReference type="InterPro" id="IPR041698">
    <property type="entry name" value="Methyltransf_25"/>
</dbReference>
<dbReference type="Proteomes" id="UP001498398">
    <property type="component" value="Unassembled WGS sequence"/>
</dbReference>
<dbReference type="Pfam" id="PF13649">
    <property type="entry name" value="Methyltransf_25"/>
    <property type="match status" value="1"/>
</dbReference>
<keyword evidence="3" id="KW-1185">Reference proteome</keyword>